<sequence>MSHQLFESPKDFLAAGPLSKEFVDLKRDIQVSGDAIISHLPPRLAKWDHSIQDASYLDSLVINNEVNFLTEVRYSRYGKMALITNEDVVSKIHIEIISKILMGNGFRYISESELGEPFRRRDRMNGDWFHLYFDYV</sequence>
<comment type="caution">
    <text evidence="1">The sequence shown here is derived from an EMBL/GenBank/DDBJ whole genome shotgun (WGS) entry which is preliminary data.</text>
</comment>
<keyword evidence="2" id="KW-1185">Reference proteome</keyword>
<dbReference type="RefSeq" id="WP_184022597.1">
    <property type="nucleotide sequence ID" value="NZ_JACHFD010000083.1"/>
</dbReference>
<protein>
    <submittedName>
        <fullName evidence="1">Uncharacterized protein</fullName>
    </submittedName>
</protein>
<reference evidence="1 2" key="1">
    <citation type="submission" date="2020-08" db="EMBL/GenBank/DDBJ databases">
        <title>Genomic Encyclopedia of Type Strains, Phase IV (KMG-IV): sequencing the most valuable type-strain genomes for metagenomic binning, comparative biology and taxonomic classification.</title>
        <authorList>
            <person name="Goeker M."/>
        </authorList>
    </citation>
    <scope>NUCLEOTIDE SEQUENCE [LARGE SCALE GENOMIC DNA]</scope>
    <source>
        <strain evidence="1 2">YC6886</strain>
    </source>
</reference>
<evidence type="ECO:0000313" key="2">
    <source>
        <dbReference type="Proteomes" id="UP000557717"/>
    </source>
</evidence>
<proteinExistence type="predicted"/>
<gene>
    <name evidence="1" type="ORF">HNR46_004316</name>
</gene>
<dbReference type="AlphaFoldDB" id="A0A840VEW5"/>
<dbReference type="Proteomes" id="UP000557717">
    <property type="component" value="Unassembled WGS sequence"/>
</dbReference>
<organism evidence="1 2">
    <name type="scientific">Haloferula luteola</name>
    <dbReference type="NCBI Taxonomy" id="595692"/>
    <lineage>
        <taxon>Bacteria</taxon>
        <taxon>Pseudomonadati</taxon>
        <taxon>Verrucomicrobiota</taxon>
        <taxon>Verrucomicrobiia</taxon>
        <taxon>Verrucomicrobiales</taxon>
        <taxon>Verrucomicrobiaceae</taxon>
        <taxon>Haloferula</taxon>
    </lineage>
</organism>
<accession>A0A840VEW5</accession>
<dbReference type="EMBL" id="JACHFD010000083">
    <property type="protein sequence ID" value="MBB5354044.1"/>
    <property type="molecule type" value="Genomic_DNA"/>
</dbReference>
<name>A0A840VEW5_9BACT</name>
<evidence type="ECO:0000313" key="1">
    <source>
        <dbReference type="EMBL" id="MBB5354044.1"/>
    </source>
</evidence>